<dbReference type="SUPFAM" id="SSF52821">
    <property type="entry name" value="Rhodanese/Cell cycle control phosphatase"/>
    <property type="match status" value="1"/>
</dbReference>
<dbReference type="Pfam" id="PF00581">
    <property type="entry name" value="Rhodanese"/>
    <property type="match status" value="1"/>
</dbReference>
<dbReference type="PROSITE" id="PS50206">
    <property type="entry name" value="RHODANESE_3"/>
    <property type="match status" value="1"/>
</dbReference>
<gene>
    <name evidence="3" type="ORF">H2508_08975</name>
</gene>
<name>A0A7W2YK33_9GAMM</name>
<evidence type="ECO:0000259" key="2">
    <source>
        <dbReference type="PROSITE" id="PS50206"/>
    </source>
</evidence>
<feature type="chain" id="PRO_5030576607" evidence="1">
    <location>
        <begin position="18"/>
        <end position="114"/>
    </location>
</feature>
<organism evidence="3 4">
    <name type="scientific">Sediminihaliea albiluteola</name>
    <dbReference type="NCBI Taxonomy" id="2758564"/>
    <lineage>
        <taxon>Bacteria</taxon>
        <taxon>Pseudomonadati</taxon>
        <taxon>Pseudomonadota</taxon>
        <taxon>Gammaproteobacteria</taxon>
        <taxon>Cellvibrionales</taxon>
        <taxon>Halieaceae</taxon>
        <taxon>Sediminihaliea</taxon>
    </lineage>
</organism>
<dbReference type="EMBL" id="JACFXU010000014">
    <property type="protein sequence ID" value="MBA6413239.1"/>
    <property type="molecule type" value="Genomic_DNA"/>
</dbReference>
<evidence type="ECO:0000313" key="3">
    <source>
        <dbReference type="EMBL" id="MBA6413239.1"/>
    </source>
</evidence>
<dbReference type="PANTHER" id="PTHR43031:SF1">
    <property type="entry name" value="PYRIDINE NUCLEOTIDE-DISULPHIDE OXIDOREDUCTASE"/>
    <property type="match status" value="1"/>
</dbReference>
<reference evidence="3 4" key="1">
    <citation type="submission" date="2020-07" db="EMBL/GenBank/DDBJ databases">
        <title>Halieaceae bacterium, F7430, whole genome shotgun sequencing project.</title>
        <authorList>
            <person name="Jiang S."/>
            <person name="Liu Z.W."/>
            <person name="Du Z.J."/>
        </authorList>
    </citation>
    <scope>NUCLEOTIDE SEQUENCE [LARGE SCALE GENOMIC DNA]</scope>
    <source>
        <strain evidence="3 4">F7430</strain>
    </source>
</reference>
<keyword evidence="1" id="KW-0732">Signal</keyword>
<proteinExistence type="predicted"/>
<accession>A0A7W2YK33</accession>
<dbReference type="InterPro" id="IPR050229">
    <property type="entry name" value="GlpE_sulfurtransferase"/>
</dbReference>
<dbReference type="CDD" id="cd00158">
    <property type="entry name" value="RHOD"/>
    <property type="match status" value="1"/>
</dbReference>
<dbReference type="InterPro" id="IPR036873">
    <property type="entry name" value="Rhodanese-like_dom_sf"/>
</dbReference>
<comment type="caution">
    <text evidence="3">The sequence shown here is derived from an EMBL/GenBank/DDBJ whole genome shotgun (WGS) entry which is preliminary data.</text>
</comment>
<protein>
    <submittedName>
        <fullName evidence="3">Rhodanese-like domain-containing protein</fullName>
    </submittedName>
</protein>
<dbReference type="SMART" id="SM00450">
    <property type="entry name" value="RHOD"/>
    <property type="match status" value="1"/>
</dbReference>
<dbReference type="PANTHER" id="PTHR43031">
    <property type="entry name" value="FAD-DEPENDENT OXIDOREDUCTASE"/>
    <property type="match status" value="1"/>
</dbReference>
<dbReference type="AlphaFoldDB" id="A0A7W2YK33"/>
<feature type="signal peptide" evidence="1">
    <location>
        <begin position="1"/>
        <end position="17"/>
    </location>
</feature>
<evidence type="ECO:0000256" key="1">
    <source>
        <dbReference type="SAM" id="SignalP"/>
    </source>
</evidence>
<sequence>MAAALFAMTLNSSSAMAQSATEPLWIDVRSPAEYRQGHLEGAALIPFDAIEKGVTEMRLDKDRPIYLYCAVGARAEKARRALVKQGYTQVVNAGGLKEAEQMANCQQSANKDHC</sequence>
<dbReference type="Proteomes" id="UP000539350">
    <property type="component" value="Unassembled WGS sequence"/>
</dbReference>
<dbReference type="Gene3D" id="3.40.250.10">
    <property type="entry name" value="Rhodanese-like domain"/>
    <property type="match status" value="1"/>
</dbReference>
<dbReference type="InterPro" id="IPR001763">
    <property type="entry name" value="Rhodanese-like_dom"/>
</dbReference>
<evidence type="ECO:0000313" key="4">
    <source>
        <dbReference type="Proteomes" id="UP000539350"/>
    </source>
</evidence>
<keyword evidence="4" id="KW-1185">Reference proteome</keyword>
<feature type="domain" description="Rhodanese" evidence="2">
    <location>
        <begin position="19"/>
        <end position="108"/>
    </location>
</feature>